<keyword evidence="2" id="KW-1133">Transmembrane helix</keyword>
<keyword evidence="1" id="KW-1015">Disulfide bond</keyword>
<keyword evidence="2" id="KW-0812">Transmembrane</keyword>
<evidence type="ECO:0000256" key="2">
    <source>
        <dbReference type="SAM" id="Phobius"/>
    </source>
</evidence>
<sequence>MSFLIRVEMPIVVYCENTPQKTSVEYSVSSSRSVSLSADNLTESVDGTTIGASNHTREALTHGASEPDSVVFIGENPNYVPLPSLRTRTLPSEEDETEWQNPLDTWDREYRRVRFNNTRVQHIEAECQDDYMKIRVGFNGSFTGLVYSAGYAYDPDCMYINGSGRDYYEFYIQLNRCGTLGKNTHNEDNRKSPTKNFMWNTVTVQYNPLIEEEYDEHFKVTCEYGYDFWKTVTFPFLDVEVATGNPVVFTLTPPECYMEIRYGYGTSGNRVTGPVRVGDPLTLIIYMRSKYDGFDIVVNDCYAHNGATKKIQLIDEYGCPVDDKLISRFRGSWSEAGVFETQVFAYMKTFRFTGSPALYIECDVRMCHGRCPSQPCHWRNVKNVRKRSIEGSNSTSSTTPAPVPLSENVNLFQSLTVLQEGETEEANITYKDTRTLAADPNNICLKTGWFAGLLALSCGAVCLLGGALLTMCTKMRRSGIDKVLTTSEFNGYMNHRSSFK</sequence>
<dbReference type="Proteomes" id="UP001566132">
    <property type="component" value="Unassembled WGS sequence"/>
</dbReference>
<comment type="caution">
    <text evidence="4">The sequence shown here is derived from an EMBL/GenBank/DDBJ whole genome shotgun (WGS) entry which is preliminary data.</text>
</comment>
<dbReference type="PROSITE" id="PS51034">
    <property type="entry name" value="ZP_2"/>
    <property type="match status" value="1"/>
</dbReference>
<feature type="domain" description="ZP" evidence="3">
    <location>
        <begin position="126"/>
        <end position="383"/>
    </location>
</feature>
<dbReference type="InterPro" id="IPR055355">
    <property type="entry name" value="ZP-C"/>
</dbReference>
<organism evidence="4 5">
    <name type="scientific">Hypothenemus hampei</name>
    <name type="common">Coffee berry borer</name>
    <dbReference type="NCBI Taxonomy" id="57062"/>
    <lineage>
        <taxon>Eukaryota</taxon>
        <taxon>Metazoa</taxon>
        <taxon>Ecdysozoa</taxon>
        <taxon>Arthropoda</taxon>
        <taxon>Hexapoda</taxon>
        <taxon>Insecta</taxon>
        <taxon>Pterygota</taxon>
        <taxon>Neoptera</taxon>
        <taxon>Endopterygota</taxon>
        <taxon>Coleoptera</taxon>
        <taxon>Polyphaga</taxon>
        <taxon>Cucujiformia</taxon>
        <taxon>Curculionidae</taxon>
        <taxon>Scolytinae</taxon>
        <taxon>Hypothenemus</taxon>
    </lineage>
</organism>
<dbReference type="Gene3D" id="2.60.40.4100">
    <property type="entry name" value="Zona pellucida, ZP-C domain"/>
    <property type="match status" value="1"/>
</dbReference>
<proteinExistence type="predicted"/>
<reference evidence="4 5" key="1">
    <citation type="submission" date="2024-05" db="EMBL/GenBank/DDBJ databases">
        <title>Genetic variation in Jamaican populations of the coffee berry borer (Hypothenemus hampei).</title>
        <authorList>
            <person name="Errbii M."/>
            <person name="Myrie A."/>
        </authorList>
    </citation>
    <scope>NUCLEOTIDE SEQUENCE [LARGE SCALE GENOMIC DNA]</scope>
    <source>
        <strain evidence="4">JA-Hopewell-2020-01-JO</strain>
        <tissue evidence="4">Whole body</tissue>
    </source>
</reference>
<dbReference type="AlphaFoldDB" id="A0ABD1F603"/>
<dbReference type="SMART" id="SM00241">
    <property type="entry name" value="ZP"/>
    <property type="match status" value="1"/>
</dbReference>
<dbReference type="Pfam" id="PF00100">
    <property type="entry name" value="Zona_pellucida"/>
    <property type="match status" value="1"/>
</dbReference>
<name>A0ABD1F603_HYPHA</name>
<feature type="transmembrane region" description="Helical" evidence="2">
    <location>
        <begin position="449"/>
        <end position="472"/>
    </location>
</feature>
<evidence type="ECO:0000259" key="3">
    <source>
        <dbReference type="PROSITE" id="PS51034"/>
    </source>
</evidence>
<dbReference type="EMBL" id="JBDJPC010000002">
    <property type="protein sequence ID" value="KAL1513026.1"/>
    <property type="molecule type" value="Genomic_DNA"/>
</dbReference>
<protein>
    <recommendedName>
        <fullName evidence="3">ZP domain-containing protein</fullName>
    </recommendedName>
</protein>
<keyword evidence="5" id="KW-1185">Reference proteome</keyword>
<evidence type="ECO:0000313" key="4">
    <source>
        <dbReference type="EMBL" id="KAL1513026.1"/>
    </source>
</evidence>
<dbReference type="PANTHER" id="PTHR46560:SF3">
    <property type="entry name" value="ZP DOMAIN-CONTAINING PROTEIN"/>
    <property type="match status" value="1"/>
</dbReference>
<gene>
    <name evidence="4" type="ORF">ABEB36_002510</name>
</gene>
<accession>A0ABD1F603</accession>
<evidence type="ECO:0000313" key="5">
    <source>
        <dbReference type="Proteomes" id="UP001566132"/>
    </source>
</evidence>
<dbReference type="InterPro" id="IPR056953">
    <property type="entry name" value="CUT_N"/>
</dbReference>
<evidence type="ECO:0000256" key="1">
    <source>
        <dbReference type="ARBA" id="ARBA00023157"/>
    </source>
</evidence>
<dbReference type="PANTHER" id="PTHR46560">
    <property type="entry name" value="CYPHER, ISOFORM B"/>
    <property type="match status" value="1"/>
</dbReference>
<dbReference type="Pfam" id="PF25057">
    <property type="entry name" value="CUT_N"/>
    <property type="match status" value="1"/>
</dbReference>
<dbReference type="InterPro" id="IPR042235">
    <property type="entry name" value="ZP-C_dom"/>
</dbReference>
<dbReference type="InterPro" id="IPR001507">
    <property type="entry name" value="ZP_dom"/>
</dbReference>
<keyword evidence="2" id="KW-0472">Membrane</keyword>